<dbReference type="Pfam" id="PF00302">
    <property type="entry name" value="CAT"/>
    <property type="match status" value="1"/>
</dbReference>
<dbReference type="AlphaFoldDB" id="F2JL27"/>
<organism evidence="2 3">
    <name type="scientific">Cellulosilyticum lentocellum (strain ATCC 49066 / DSM 5427 / NCIMB 11756 / RHM5)</name>
    <name type="common">Clostridium lentocellum</name>
    <dbReference type="NCBI Taxonomy" id="642492"/>
    <lineage>
        <taxon>Bacteria</taxon>
        <taxon>Bacillati</taxon>
        <taxon>Bacillota</taxon>
        <taxon>Clostridia</taxon>
        <taxon>Lachnospirales</taxon>
        <taxon>Cellulosilyticaceae</taxon>
        <taxon>Cellulosilyticum</taxon>
    </lineage>
</organism>
<gene>
    <name evidence="2" type="ordered locus">Clole_2870</name>
</gene>
<feature type="active site" description="Proton acceptor" evidence="1">
    <location>
        <position position="186"/>
    </location>
</feature>
<dbReference type="InterPro" id="IPR001707">
    <property type="entry name" value="Cmp_AcTrfase"/>
</dbReference>
<name>F2JL27_CELLD</name>
<evidence type="ECO:0000313" key="2">
    <source>
        <dbReference type="EMBL" id="ADZ84568.1"/>
    </source>
</evidence>
<dbReference type="SUPFAM" id="SSF52777">
    <property type="entry name" value="CoA-dependent acyltransferases"/>
    <property type="match status" value="1"/>
</dbReference>
<dbReference type="KEGG" id="cle:Clole_2870"/>
<proteinExistence type="predicted"/>
<keyword evidence="3" id="KW-1185">Reference proteome</keyword>
<reference evidence="2 3" key="1">
    <citation type="journal article" date="2011" name="J. Bacteriol.">
        <title>Complete genome sequence of the cellulose-degrading bacterium Cellulosilyticum lentocellum.</title>
        <authorList>
            <consortium name="US DOE Joint Genome Institute"/>
            <person name="Miller D.A."/>
            <person name="Suen G."/>
            <person name="Bruce D."/>
            <person name="Copeland A."/>
            <person name="Cheng J.F."/>
            <person name="Detter C."/>
            <person name="Goodwin L.A."/>
            <person name="Han C.S."/>
            <person name="Hauser L.J."/>
            <person name="Land M.L."/>
            <person name="Lapidus A."/>
            <person name="Lucas S."/>
            <person name="Meincke L."/>
            <person name="Pitluck S."/>
            <person name="Tapia R."/>
            <person name="Teshima H."/>
            <person name="Woyke T."/>
            <person name="Fox B.G."/>
            <person name="Angert E.R."/>
            <person name="Currie C.R."/>
        </authorList>
    </citation>
    <scope>NUCLEOTIDE SEQUENCE [LARGE SCALE GENOMIC DNA]</scope>
    <source>
        <strain evidence="3">ATCC 49066 / DSM 5427 / NCIMB 11756 / RHM5</strain>
    </source>
</reference>
<dbReference type="PIRSF" id="PIRSF000440">
    <property type="entry name" value="CAT"/>
    <property type="match status" value="1"/>
</dbReference>
<dbReference type="SMART" id="SM01059">
    <property type="entry name" value="CAT"/>
    <property type="match status" value="1"/>
</dbReference>
<dbReference type="eggNOG" id="COG4845">
    <property type="taxonomic scope" value="Bacteria"/>
</dbReference>
<accession>F2JL27</accession>
<evidence type="ECO:0000256" key="1">
    <source>
        <dbReference type="PIRSR" id="PIRSR000440-1"/>
    </source>
</evidence>
<dbReference type="EMBL" id="CP002582">
    <property type="protein sequence ID" value="ADZ84568.1"/>
    <property type="molecule type" value="Genomic_DNA"/>
</dbReference>
<dbReference type="HOGENOM" id="CLU_093121_0_0_9"/>
<dbReference type="InterPro" id="IPR023213">
    <property type="entry name" value="CAT-like_dom_sf"/>
</dbReference>
<protein>
    <submittedName>
        <fullName evidence="2">Chloramphenicol acetyltransferase</fullName>
    </submittedName>
</protein>
<dbReference type="PANTHER" id="PTHR38474:SF1">
    <property type="entry name" value="SLR0299 PROTEIN"/>
    <property type="match status" value="1"/>
</dbReference>
<dbReference type="GO" id="GO:0008811">
    <property type="term" value="F:chloramphenicol O-acetyltransferase activity"/>
    <property type="evidence" value="ECO:0007669"/>
    <property type="project" value="InterPro"/>
</dbReference>
<dbReference type="PANTHER" id="PTHR38474">
    <property type="entry name" value="SLR0299 PROTEIN"/>
    <property type="match status" value="1"/>
</dbReference>
<dbReference type="Proteomes" id="UP000008467">
    <property type="component" value="Chromosome"/>
</dbReference>
<sequence>MSSYEIVDLSNWKRAMHCQIFKEYANPQYDISFELDVTHFYQVIKANKWSFTFAMVYMISKAANEIEEFRYRFEDGNVVLYKDIKTSFTYLNQETELMKNIVVEMTDSMEAFQVAAKKVNDNQKEYFTGPMGNDIYQFSSIPWISFTHISHTDSGKKYNAVPMFDWGKMYEKDGRYRLPFSVQAHHSFVDGVHMGKLAEKLQAYLNEM</sequence>
<dbReference type="RefSeq" id="WP_013657848.1">
    <property type="nucleotide sequence ID" value="NC_015275.1"/>
</dbReference>
<dbReference type="Gene3D" id="3.30.559.10">
    <property type="entry name" value="Chloramphenicol acetyltransferase-like domain"/>
    <property type="match status" value="1"/>
</dbReference>
<keyword evidence="2" id="KW-0808">Transferase</keyword>
<evidence type="ECO:0000313" key="3">
    <source>
        <dbReference type="Proteomes" id="UP000008467"/>
    </source>
</evidence>